<comment type="caution">
    <text evidence="3">The sequence shown here is derived from an EMBL/GenBank/DDBJ whole genome shotgun (WGS) entry which is preliminary data.</text>
</comment>
<evidence type="ECO:0000256" key="1">
    <source>
        <dbReference type="ARBA" id="ARBA00022801"/>
    </source>
</evidence>
<dbReference type="Gene3D" id="3.40.50.1820">
    <property type="entry name" value="alpha/beta hydrolase"/>
    <property type="match status" value="1"/>
</dbReference>
<evidence type="ECO:0000313" key="3">
    <source>
        <dbReference type="EMBL" id="PRZ40747.1"/>
    </source>
</evidence>
<dbReference type="GO" id="GO:0016787">
    <property type="term" value="F:hydrolase activity"/>
    <property type="evidence" value="ECO:0007669"/>
    <property type="project" value="UniProtKB-KW"/>
</dbReference>
<proteinExistence type="predicted"/>
<dbReference type="InterPro" id="IPR000073">
    <property type="entry name" value="AB_hydrolase_1"/>
</dbReference>
<sequence>MRNAITEHTLKTARHTTGYLQAGPEEGPLLIFCHGWPELSRSWRHQLPTLAALGFRCIAPDMRGYGRSSVYGEHSDYRQELIVADMLELVESTGRDTAVWIGHDWGSPVVWNVAAHHPEVVAGIVSLCVPYLPQGFTLDGLVDYVDRTIYPEDKYPAGQWDYQYFYEESFESASEAFDADVAGVVKALFRRGRADQVGAPAPTATTRRDGGWFRGGPVPDIPQDFDVITEQDLAAYTAALQRNGFFGPDSWYMNHSANGDYSKKAKHGGRLEMPVLFLHGRYDQTCETVNSTLADPMRGACPNLTEAIVDSGHWMAQEQPVAVNAAVAKWLATELSSMWPAPSDPAQ</sequence>
<dbReference type="SUPFAM" id="SSF53474">
    <property type="entry name" value="alpha/beta-Hydrolases"/>
    <property type="match status" value="1"/>
</dbReference>
<reference evidence="3 4" key="1">
    <citation type="submission" date="2018-03" db="EMBL/GenBank/DDBJ databases">
        <title>Genomic Encyclopedia of Archaeal and Bacterial Type Strains, Phase II (KMG-II): from individual species to whole genera.</title>
        <authorList>
            <person name="Goeker M."/>
        </authorList>
    </citation>
    <scope>NUCLEOTIDE SEQUENCE [LARGE SCALE GENOMIC DNA]</scope>
    <source>
        <strain evidence="3 4">DSM 100065</strain>
    </source>
</reference>
<dbReference type="Proteomes" id="UP000237752">
    <property type="component" value="Unassembled WGS sequence"/>
</dbReference>
<dbReference type="OrthoDB" id="2987348at2"/>
<dbReference type="Pfam" id="PF00561">
    <property type="entry name" value="Abhydrolase_1"/>
    <property type="match status" value="1"/>
</dbReference>
<keyword evidence="1" id="KW-0378">Hydrolase</keyword>
<dbReference type="InterPro" id="IPR029058">
    <property type="entry name" value="AB_hydrolase_fold"/>
</dbReference>
<evidence type="ECO:0000259" key="2">
    <source>
        <dbReference type="Pfam" id="PF00561"/>
    </source>
</evidence>
<gene>
    <name evidence="3" type="ORF">CLV47_11444</name>
</gene>
<keyword evidence="4" id="KW-1185">Reference proteome</keyword>
<dbReference type="PANTHER" id="PTHR43329">
    <property type="entry name" value="EPOXIDE HYDROLASE"/>
    <property type="match status" value="1"/>
</dbReference>
<evidence type="ECO:0000313" key="4">
    <source>
        <dbReference type="Proteomes" id="UP000237752"/>
    </source>
</evidence>
<organism evidence="3 4">
    <name type="scientific">Antricoccus suffuscus</name>
    <dbReference type="NCBI Taxonomy" id="1629062"/>
    <lineage>
        <taxon>Bacteria</taxon>
        <taxon>Bacillati</taxon>
        <taxon>Actinomycetota</taxon>
        <taxon>Actinomycetes</taxon>
        <taxon>Geodermatophilales</taxon>
        <taxon>Antricoccaceae</taxon>
        <taxon>Antricoccus</taxon>
    </lineage>
</organism>
<feature type="domain" description="AB hydrolase-1" evidence="2">
    <location>
        <begin position="28"/>
        <end position="315"/>
    </location>
</feature>
<dbReference type="PRINTS" id="PR00412">
    <property type="entry name" value="EPOXHYDRLASE"/>
</dbReference>
<accession>A0A2T0ZWW7</accession>
<protein>
    <submittedName>
        <fullName evidence="3">Pimeloyl-ACP methyl ester carboxylesterase</fullName>
    </submittedName>
</protein>
<name>A0A2T0ZWW7_9ACTN</name>
<dbReference type="RefSeq" id="WP_106349929.1">
    <property type="nucleotide sequence ID" value="NZ_PVUE01000014.1"/>
</dbReference>
<dbReference type="EMBL" id="PVUE01000014">
    <property type="protein sequence ID" value="PRZ40747.1"/>
    <property type="molecule type" value="Genomic_DNA"/>
</dbReference>
<dbReference type="AlphaFoldDB" id="A0A2T0ZWW7"/>
<dbReference type="InterPro" id="IPR000639">
    <property type="entry name" value="Epox_hydrolase-like"/>
</dbReference>